<name>A0ABU1GL39_9GAMM</name>
<keyword evidence="6" id="KW-1185">Reference proteome</keyword>
<dbReference type="Pfam" id="PF03938">
    <property type="entry name" value="OmpH"/>
    <property type="match status" value="1"/>
</dbReference>
<dbReference type="SMART" id="SM00935">
    <property type="entry name" value="OmpH"/>
    <property type="match status" value="1"/>
</dbReference>
<organism evidence="5 6">
    <name type="scientific">Halomonas mongoliensis</name>
    <dbReference type="NCBI Taxonomy" id="321265"/>
    <lineage>
        <taxon>Bacteria</taxon>
        <taxon>Pseudomonadati</taxon>
        <taxon>Pseudomonadota</taxon>
        <taxon>Gammaproteobacteria</taxon>
        <taxon>Oceanospirillales</taxon>
        <taxon>Halomonadaceae</taxon>
        <taxon>Halomonas</taxon>
    </lineage>
</organism>
<dbReference type="SUPFAM" id="SSF111384">
    <property type="entry name" value="OmpH-like"/>
    <property type="match status" value="1"/>
</dbReference>
<dbReference type="Gene3D" id="3.30.910.20">
    <property type="entry name" value="Skp domain"/>
    <property type="match status" value="1"/>
</dbReference>
<comment type="caution">
    <text evidence="5">The sequence shown here is derived from an EMBL/GenBank/DDBJ whole genome shotgun (WGS) entry which is preliminary data.</text>
</comment>
<sequence>MRRLTAALSLVLLVLLALPAQADDVAMLDWRRALLETDAAQRSMSELEGRVGSQQRQAQSLEQELDALQQRAGSLTDSERQEANRKVGELNQLMGEIMQARQQAEQQFLQRAEPHLERAVDQLITRHSVKVLVEPMGVLHSEQPLQDLTSELTQILNTML</sequence>
<reference evidence="5 6" key="1">
    <citation type="submission" date="2023-04" db="EMBL/GenBank/DDBJ databases">
        <title>A long-awaited taxogenomic arrangement of the family Halomonadaceae.</title>
        <authorList>
            <person name="De La Haba R."/>
            <person name="Chuvochina M."/>
            <person name="Wittouck S."/>
            <person name="Arahal D.R."/>
            <person name="Sanchez-Porro C."/>
            <person name="Hugenholtz P."/>
            <person name="Ventosa A."/>
        </authorList>
    </citation>
    <scope>NUCLEOTIDE SEQUENCE [LARGE SCALE GENOMIC DNA]</scope>
    <source>
        <strain evidence="5 6">DSM 17332</strain>
    </source>
</reference>
<dbReference type="EMBL" id="JARWAL010000003">
    <property type="protein sequence ID" value="MDR5892183.1"/>
    <property type="molecule type" value="Genomic_DNA"/>
</dbReference>
<evidence type="ECO:0000256" key="2">
    <source>
        <dbReference type="ARBA" id="ARBA00022729"/>
    </source>
</evidence>
<dbReference type="RefSeq" id="WP_309636014.1">
    <property type="nucleotide sequence ID" value="NZ_JARWAL010000003.1"/>
</dbReference>
<keyword evidence="2 4" id="KW-0732">Signal</keyword>
<protein>
    <submittedName>
        <fullName evidence="5">OmpH family outer membrane protein</fullName>
    </submittedName>
</protein>
<feature type="region of interest" description="Disordered" evidence="3">
    <location>
        <begin position="45"/>
        <end position="84"/>
    </location>
</feature>
<evidence type="ECO:0000256" key="4">
    <source>
        <dbReference type="SAM" id="SignalP"/>
    </source>
</evidence>
<feature type="chain" id="PRO_5045566816" evidence="4">
    <location>
        <begin position="23"/>
        <end position="160"/>
    </location>
</feature>
<dbReference type="Proteomes" id="UP001252270">
    <property type="component" value="Unassembled WGS sequence"/>
</dbReference>
<feature type="compositionally biased region" description="Polar residues" evidence="3">
    <location>
        <begin position="52"/>
        <end position="62"/>
    </location>
</feature>
<dbReference type="InterPro" id="IPR005632">
    <property type="entry name" value="Chaperone_Skp"/>
</dbReference>
<dbReference type="PANTHER" id="PTHR35089">
    <property type="entry name" value="CHAPERONE PROTEIN SKP"/>
    <property type="match status" value="1"/>
</dbReference>
<evidence type="ECO:0000256" key="3">
    <source>
        <dbReference type="SAM" id="MobiDB-lite"/>
    </source>
</evidence>
<accession>A0ABU1GL39</accession>
<proteinExistence type="inferred from homology"/>
<dbReference type="PANTHER" id="PTHR35089:SF1">
    <property type="entry name" value="CHAPERONE PROTEIN SKP"/>
    <property type="match status" value="1"/>
</dbReference>
<dbReference type="InterPro" id="IPR024930">
    <property type="entry name" value="Skp_dom_sf"/>
</dbReference>
<gene>
    <name evidence="5" type="ORF">QC820_05095</name>
</gene>
<feature type="signal peptide" evidence="4">
    <location>
        <begin position="1"/>
        <end position="22"/>
    </location>
</feature>
<evidence type="ECO:0000313" key="5">
    <source>
        <dbReference type="EMBL" id="MDR5892183.1"/>
    </source>
</evidence>
<evidence type="ECO:0000256" key="1">
    <source>
        <dbReference type="ARBA" id="ARBA00009091"/>
    </source>
</evidence>
<comment type="similarity">
    <text evidence="1">Belongs to the Skp family.</text>
</comment>
<evidence type="ECO:0000313" key="6">
    <source>
        <dbReference type="Proteomes" id="UP001252270"/>
    </source>
</evidence>